<gene>
    <name evidence="1" type="ordered locus">Mmc1_2356</name>
</gene>
<sequence length="97" mass="10470">MDGAFFFSVLPPGVCFYCYNRLAPMMWLLEQRANGVPPKGGLFIYRGAGPHIGVQKALFLNILNAVGTLLWDFYPGLTPGLMASVLICLGGSSLGFI</sequence>
<reference evidence="1 2" key="2">
    <citation type="journal article" date="2012" name="Int. J. Syst. Evol. Microbiol.">
        <title>Magnetococcus marinus gen. nov., sp. nov., a marine, magnetotactic bacterium that represents a novel lineage (Magnetococcaceae fam. nov.; Magnetococcales ord. nov.) at the base of the Alphaproteobacteria.</title>
        <authorList>
            <person name="Bazylinski D.A."/>
            <person name="Williams T.J."/>
            <person name="Lefevre C.T."/>
            <person name="Berg R.J."/>
            <person name="Zhang C.L."/>
            <person name="Bowser S.S."/>
            <person name="Dean A.J."/>
            <person name="Beveridge T.J."/>
        </authorList>
    </citation>
    <scope>NUCLEOTIDE SEQUENCE [LARGE SCALE GENOMIC DNA]</scope>
    <source>
        <strain evidence="2">ATCC BAA-1437 / JCM 17883 / MC-1</strain>
    </source>
</reference>
<dbReference type="EMBL" id="CP000471">
    <property type="protein sequence ID" value="ABK44856.1"/>
    <property type="molecule type" value="Genomic_DNA"/>
</dbReference>
<name>A0LA63_MAGMM</name>
<keyword evidence="2" id="KW-1185">Reference proteome</keyword>
<evidence type="ECO:0000313" key="2">
    <source>
        <dbReference type="Proteomes" id="UP000002586"/>
    </source>
</evidence>
<evidence type="ECO:0000313" key="1">
    <source>
        <dbReference type="EMBL" id="ABK44856.1"/>
    </source>
</evidence>
<proteinExistence type="predicted"/>
<protein>
    <submittedName>
        <fullName evidence="1">Uncharacterized protein</fullName>
    </submittedName>
</protein>
<dbReference type="KEGG" id="mgm:Mmc1_2356"/>
<dbReference type="HOGENOM" id="CLU_2343371_0_0_5"/>
<dbReference type="AlphaFoldDB" id="A0LA63"/>
<accession>A0LA63</accession>
<dbReference type="Proteomes" id="UP000002586">
    <property type="component" value="Chromosome"/>
</dbReference>
<organism evidence="1 2">
    <name type="scientific">Magnetococcus marinus (strain ATCC BAA-1437 / JCM 17883 / MC-1)</name>
    <dbReference type="NCBI Taxonomy" id="156889"/>
    <lineage>
        <taxon>Bacteria</taxon>
        <taxon>Pseudomonadati</taxon>
        <taxon>Pseudomonadota</taxon>
        <taxon>Magnetococcia</taxon>
        <taxon>Magnetococcales</taxon>
        <taxon>Magnetococcaceae</taxon>
        <taxon>Magnetococcus</taxon>
    </lineage>
</organism>
<reference evidence="2" key="1">
    <citation type="journal article" date="2009" name="Appl. Environ. Microbiol.">
        <title>Complete genome sequence of the chemolithoautotrophic marine magnetotactic coccus strain MC-1.</title>
        <authorList>
            <person name="Schubbe S."/>
            <person name="Williams T.J."/>
            <person name="Xie G."/>
            <person name="Kiss H.E."/>
            <person name="Brettin T.S."/>
            <person name="Martinez D."/>
            <person name="Ross C.A."/>
            <person name="Schuler D."/>
            <person name="Cox B.L."/>
            <person name="Nealson K.H."/>
            <person name="Bazylinski D.A."/>
        </authorList>
    </citation>
    <scope>NUCLEOTIDE SEQUENCE [LARGE SCALE GENOMIC DNA]</scope>
    <source>
        <strain evidence="2">ATCC BAA-1437 / JCM 17883 / MC-1</strain>
    </source>
</reference>
<dbReference type="STRING" id="156889.Mmc1_2356"/>